<proteinExistence type="inferred from homology"/>
<dbReference type="PRINTS" id="PR00834">
    <property type="entry name" value="PROTEASES2C"/>
</dbReference>
<evidence type="ECO:0000256" key="2">
    <source>
        <dbReference type="ARBA" id="ARBA00022670"/>
    </source>
</evidence>
<evidence type="ECO:0000313" key="12">
    <source>
        <dbReference type="Proteomes" id="UP000192903"/>
    </source>
</evidence>
<dbReference type="SMART" id="SM00228">
    <property type="entry name" value="PDZ"/>
    <property type="match status" value="2"/>
</dbReference>
<keyword evidence="2 11" id="KW-0645">Protease</keyword>
<evidence type="ECO:0000259" key="10">
    <source>
        <dbReference type="PROSITE" id="PS50106"/>
    </source>
</evidence>
<reference evidence="12" key="1">
    <citation type="submission" date="2017-04" db="EMBL/GenBank/DDBJ databases">
        <authorList>
            <person name="Varghese N."/>
            <person name="Submissions S."/>
        </authorList>
    </citation>
    <scope>NUCLEOTIDE SEQUENCE [LARGE SCALE GENOMIC DNA]</scope>
    <source>
        <strain evidence="12">B4P</strain>
    </source>
</reference>
<dbReference type="InterPro" id="IPR001478">
    <property type="entry name" value="PDZ"/>
</dbReference>
<feature type="domain" description="PDZ" evidence="10">
    <location>
        <begin position="379"/>
        <end position="453"/>
    </location>
</feature>
<sequence>MFDLAPRLRTIAASAAIAAGAVLFTVTPAVAQIAGPAPSSTSLPTLAPMLEHITPAVVNIAVVSRSSVESNPLYSDPNFRRFFNLPEQQPRARMSAGSGVIVDAAKGYVLTNHHVVDGGTEISVTLKDGRQLPAKLIGSDKETDIALLRIEAKNLTAIQTGDSDALKVGDYVVAIGNPFGLGQTVTSGIVSALGRSGLNIEGYEDFIQTDASINPGNSGGALVTLDGKLVGINTAILSPAGANVGIGFAVPSSMAITVMNQLIAHGEVQRGRLGIGIQDITPDLAEALKLGDLRGALIANVEPGSSADHAGLKTGDVVTAIDGRPIHGATDLRNRIGLTPAGSKIRLTVKRGDDEQVVAATIAAEDRASTDLSGTAFDGARMRDASDAESRQVGASGVVVEGIASGSLAARTGLRAGDMIVAVNRVPVASVSDLRRTIAEKPAIVALELIRDGGRLLLVAR</sequence>
<dbReference type="EMBL" id="FXAF01000005">
    <property type="protein sequence ID" value="SMF25869.1"/>
    <property type="molecule type" value="Genomic_DNA"/>
</dbReference>
<dbReference type="STRING" id="464029.SAMN02982989_3320"/>
<dbReference type="Gene3D" id="2.30.42.10">
    <property type="match status" value="2"/>
</dbReference>
<feature type="active site" description="Charge relay system" evidence="7">
    <location>
        <position position="114"/>
    </location>
</feature>
<dbReference type="GO" id="GO:0006515">
    <property type="term" value="P:protein quality control for misfolded or incompletely synthesized proteins"/>
    <property type="evidence" value="ECO:0007669"/>
    <property type="project" value="TreeGrafter"/>
</dbReference>
<feature type="domain" description="PDZ" evidence="10">
    <location>
        <begin position="262"/>
        <end position="353"/>
    </location>
</feature>
<dbReference type="InterPro" id="IPR036034">
    <property type="entry name" value="PDZ_sf"/>
</dbReference>
<feature type="active site" description="Charge relay system" evidence="7">
    <location>
        <position position="144"/>
    </location>
</feature>
<dbReference type="PANTHER" id="PTHR22939">
    <property type="entry name" value="SERINE PROTEASE FAMILY S1C HTRA-RELATED"/>
    <property type="match status" value="1"/>
</dbReference>
<keyword evidence="4" id="KW-0677">Repeat</keyword>
<feature type="active site" description="Charge relay system" evidence="7">
    <location>
        <position position="218"/>
    </location>
</feature>
<feature type="chain" id="PRO_5038391396" evidence="9">
    <location>
        <begin position="32"/>
        <end position="461"/>
    </location>
</feature>
<evidence type="ECO:0000256" key="4">
    <source>
        <dbReference type="ARBA" id="ARBA00022737"/>
    </source>
</evidence>
<dbReference type="Pfam" id="PF00595">
    <property type="entry name" value="PDZ"/>
    <property type="match status" value="1"/>
</dbReference>
<dbReference type="RefSeq" id="WP_085421455.1">
    <property type="nucleotide sequence ID" value="NZ_FXAF01000005.1"/>
</dbReference>
<dbReference type="Pfam" id="PF13365">
    <property type="entry name" value="Trypsin_2"/>
    <property type="match status" value="1"/>
</dbReference>
<dbReference type="InterPro" id="IPR011782">
    <property type="entry name" value="Pept_S1C_Do"/>
</dbReference>
<dbReference type="NCBIfam" id="TIGR02037">
    <property type="entry name" value="degP_htrA_DO"/>
    <property type="match status" value="1"/>
</dbReference>
<dbReference type="GO" id="GO:0004252">
    <property type="term" value="F:serine-type endopeptidase activity"/>
    <property type="evidence" value="ECO:0007669"/>
    <property type="project" value="InterPro"/>
</dbReference>
<evidence type="ECO:0000256" key="7">
    <source>
        <dbReference type="PIRSR" id="PIRSR611782-1"/>
    </source>
</evidence>
<evidence type="ECO:0000256" key="1">
    <source>
        <dbReference type="ARBA" id="ARBA00010541"/>
    </source>
</evidence>
<feature type="binding site" evidence="8">
    <location>
        <position position="114"/>
    </location>
    <ligand>
        <name>substrate</name>
    </ligand>
</feature>
<dbReference type="InterPro" id="IPR009003">
    <property type="entry name" value="Peptidase_S1_PA"/>
</dbReference>
<evidence type="ECO:0000256" key="6">
    <source>
        <dbReference type="ARBA" id="ARBA00022825"/>
    </source>
</evidence>
<protein>
    <submittedName>
        <fullName evidence="11">Serine protease DegQ</fullName>
    </submittedName>
</protein>
<dbReference type="Proteomes" id="UP000192903">
    <property type="component" value="Unassembled WGS sequence"/>
</dbReference>
<feature type="signal peptide" evidence="9">
    <location>
        <begin position="1"/>
        <end position="31"/>
    </location>
</feature>
<dbReference type="SUPFAM" id="SSF50156">
    <property type="entry name" value="PDZ domain-like"/>
    <property type="match status" value="2"/>
</dbReference>
<dbReference type="Gene3D" id="2.40.10.120">
    <property type="match status" value="1"/>
</dbReference>
<keyword evidence="6" id="KW-0720">Serine protease</keyword>
<evidence type="ECO:0000256" key="5">
    <source>
        <dbReference type="ARBA" id="ARBA00022801"/>
    </source>
</evidence>
<dbReference type="AlphaFoldDB" id="A0A1X7E1W7"/>
<evidence type="ECO:0000313" key="11">
    <source>
        <dbReference type="EMBL" id="SMF25869.1"/>
    </source>
</evidence>
<keyword evidence="12" id="KW-1185">Reference proteome</keyword>
<comment type="similarity">
    <text evidence="1">Belongs to the peptidase S1C family.</text>
</comment>
<dbReference type="PANTHER" id="PTHR22939:SF129">
    <property type="entry name" value="SERINE PROTEASE HTRA2, MITOCHONDRIAL"/>
    <property type="match status" value="1"/>
</dbReference>
<dbReference type="CDD" id="cd10839">
    <property type="entry name" value="cpPDZ1_DegP-like"/>
    <property type="match status" value="1"/>
</dbReference>
<dbReference type="FunFam" id="2.40.10.10:FF:000001">
    <property type="entry name" value="Periplasmic serine protease DegS"/>
    <property type="match status" value="1"/>
</dbReference>
<evidence type="ECO:0000256" key="9">
    <source>
        <dbReference type="SAM" id="SignalP"/>
    </source>
</evidence>
<name>A0A1X7E1W7_9HYPH</name>
<feature type="binding site" evidence="8">
    <location>
        <position position="144"/>
    </location>
    <ligand>
        <name>substrate</name>
    </ligand>
</feature>
<feature type="binding site" evidence="8">
    <location>
        <begin position="216"/>
        <end position="218"/>
    </location>
    <ligand>
        <name>substrate</name>
    </ligand>
</feature>
<keyword evidence="3 9" id="KW-0732">Signal</keyword>
<dbReference type="GO" id="GO:0042597">
    <property type="term" value="C:periplasmic space"/>
    <property type="evidence" value="ECO:0007669"/>
    <property type="project" value="TreeGrafter"/>
</dbReference>
<evidence type="ECO:0000256" key="8">
    <source>
        <dbReference type="PIRSR" id="PIRSR611782-2"/>
    </source>
</evidence>
<keyword evidence="5" id="KW-0378">Hydrolase</keyword>
<accession>A0A1X7E1W7</accession>
<evidence type="ECO:0000256" key="3">
    <source>
        <dbReference type="ARBA" id="ARBA00022729"/>
    </source>
</evidence>
<dbReference type="PROSITE" id="PS50106">
    <property type="entry name" value="PDZ"/>
    <property type="match status" value="2"/>
</dbReference>
<dbReference type="Pfam" id="PF13180">
    <property type="entry name" value="PDZ_2"/>
    <property type="match status" value="1"/>
</dbReference>
<dbReference type="SUPFAM" id="SSF50494">
    <property type="entry name" value="Trypsin-like serine proteases"/>
    <property type="match status" value="1"/>
</dbReference>
<organism evidence="11 12">
    <name type="scientific">Xaviernesmea oryzae</name>
    <dbReference type="NCBI Taxonomy" id="464029"/>
    <lineage>
        <taxon>Bacteria</taxon>
        <taxon>Pseudomonadati</taxon>
        <taxon>Pseudomonadota</taxon>
        <taxon>Alphaproteobacteria</taxon>
        <taxon>Hyphomicrobiales</taxon>
        <taxon>Rhizobiaceae</taxon>
        <taxon>Rhizobium/Agrobacterium group</taxon>
        <taxon>Xaviernesmea</taxon>
    </lineage>
</organism>
<dbReference type="InterPro" id="IPR001940">
    <property type="entry name" value="Peptidase_S1C"/>
</dbReference>
<dbReference type="OrthoDB" id="7358927at2"/>
<gene>
    <name evidence="11" type="ORF">SAMN02982989_3320</name>
</gene>